<evidence type="ECO:0000313" key="5">
    <source>
        <dbReference type="Proteomes" id="UP001240150"/>
    </source>
</evidence>
<proteinExistence type="predicted"/>
<dbReference type="Pfam" id="PF13676">
    <property type="entry name" value="TIR_2"/>
    <property type="match status" value="1"/>
</dbReference>
<sequence>MSDAAEVYVAHGPADADWTALLAHALESRGAPVFLQQWDVVPGNVRVNRIDQGLHGCRSAVIVVGAADLAGEYPALLEMADRGRIQLVPVLRERAATPPLLSAYLPVTFSGADSRPDFDERVDALLRALRAAPVVRRGFAAPDFGIVAEGPVTVRLRITERRTVLIAPDGAETVAEHPGPQPALEQLGWDVTRAQRTARGASAALARLGDGLGRTFLPGPVGTTLAGLLDTAVRLNRSLTVSLEIDPRHPGLHALHWECLSLPGTGTILAMQPVVRLRRFTDLGATTRPDIPGPLRILAVVAGPDAEGHELVDHEHELGMILRRVQSARAGGGARVRVLNWGSARAIRAALQDGERFHILHLSCPAEPGVLLLETADGATDRMDAARFADEVLPPDGLVPLIVLAGCSAVKQATGLSGFAQALLSYGVPTVLAMTAPVTDHYATELLARAYGRLAAATAPVSPLTVLADLRRAIEQERPGRPAGDPLARLPEWHAPAVFTRVRDSTLYDPRLPAGAAAGHPEPDRGDFVGRRTDLRGLLRALRPGGSHSGVLIHGIGGIGKSTLAGQLAGMLADAGDPLLVAPRAPHTAERILRAVAFQLRSRLPDAEGRALRGRLTDTEDDWIDRLDLLTDELTARHLTVLLLLDDPLGDPLDGADPEAALDTDLRDFLRRWLRLECGARLLVTARRADALGFADRRLLTWQLGPLSRAETGKLIWRLPGVHALSPPDQDRAYQDLGGHPRALEYLNGLLQAGRPATGQPTGARSDGKRFDDVADRMETNLRGRGIADPERWMGEAGKSVDTALAATVAGISAEVLLDRLLDQLRDSAPRARELLLAAAVYRRPVDRTGLLWAVAEPAAPDPDRSARLRRWYDALIELRAVDADATLADVALPGRDQLHRDLAAGTRPPEVPWLDPARDELVRLGLLTPVPGRDGVRRWMVHRWTAGSLAGREPDETRHAHRRAAAYHRWWAALNARDPGYDHHDLEEARHHCTAVDDLDQLLSVASQWCVILHEAGAFRQEEIVCAETVARLERLAPDHPEIWYFTHQLGVIAMRQGRYPEAETHHRRCRELAAASGDLLAEATSFRELGSLAQLSGDRAAAVEYYQKAIGCCGAQATSAALAVLASCYQLRGAMDLAREDGEAWRWSIGAYQIARELRERTGPAGGERELGQLARAFGDLTLADEHEFRTHESAGYAADLRRLIATSALQTGTVELLHGMPLMALTFLRHAQDAAAGTGDRLLLAQCHRLLGDVLFQVGRHEEATTAYRELAELADQLDDPLLQAVAEQQLARVTGDRHPDDATGVAEAHFAEADRIARRLGSLPLLAAGRLYRGELAELAGRADQARAAFQAAVTAADECQDLAVWTSAALRLGSLDAGAGNAGAAADWFHRAVARSHESGNSRAEALGRVALGMLAWENGDRDAADEALAVAERVATTGGHRPLAVSCQLHRATLAGDRSRFGAAERHYAHALALLDERTHPGLVAETHRRRGRDRVQRGQWTEAAEDLTAALRIFGRYAIPEAVAWCRLHLWRALIEIGDMEQAAHLALRCAAPTETLLPSPLRIAALIATGEELCTTGDRSGFALLEAALADAETVEPEPGSLVAGCRRALAHALRAHGAPAAAITQLREAHRIAGLINDPLAAVHDERDLGRALLASGDRDQGRTWLAASARHAARMRQERELAAATELLDGVLASATLTGVESQWRDLQWVRRLRAADGERGFTGTPRAHVGPSVNEVLRTMGTRHSPAAGVPFAVGPHRMTRRSHRS</sequence>
<gene>
    <name evidence="4" type="ORF">ACTOB_005405</name>
</gene>
<dbReference type="Gene3D" id="3.40.50.10140">
    <property type="entry name" value="Toll/interleukin-1 receptor homology (TIR) domain"/>
    <property type="match status" value="1"/>
</dbReference>
<evidence type="ECO:0000259" key="3">
    <source>
        <dbReference type="Pfam" id="PF13676"/>
    </source>
</evidence>
<organism evidence="4 5">
    <name type="scientific">Actinoplanes oblitus</name>
    <dbReference type="NCBI Taxonomy" id="3040509"/>
    <lineage>
        <taxon>Bacteria</taxon>
        <taxon>Bacillati</taxon>
        <taxon>Actinomycetota</taxon>
        <taxon>Actinomycetes</taxon>
        <taxon>Micromonosporales</taxon>
        <taxon>Micromonosporaceae</taxon>
        <taxon>Actinoplanes</taxon>
    </lineage>
</organism>
<dbReference type="Gene3D" id="1.25.40.10">
    <property type="entry name" value="Tetratricopeptide repeat domain"/>
    <property type="match status" value="3"/>
</dbReference>
<dbReference type="PANTHER" id="PTHR10098">
    <property type="entry name" value="RAPSYN-RELATED"/>
    <property type="match status" value="1"/>
</dbReference>
<dbReference type="Pfam" id="PF13424">
    <property type="entry name" value="TPR_12"/>
    <property type="match status" value="1"/>
</dbReference>
<dbReference type="InterPro" id="IPR027417">
    <property type="entry name" value="P-loop_NTPase"/>
</dbReference>
<dbReference type="Gene3D" id="3.40.50.300">
    <property type="entry name" value="P-loop containing nucleotide triphosphate hydrolases"/>
    <property type="match status" value="1"/>
</dbReference>
<dbReference type="Pfam" id="PF12770">
    <property type="entry name" value="CHAT"/>
    <property type="match status" value="1"/>
</dbReference>
<evidence type="ECO:0000256" key="1">
    <source>
        <dbReference type="SAM" id="MobiDB-lite"/>
    </source>
</evidence>
<dbReference type="RefSeq" id="WP_284914635.1">
    <property type="nucleotide sequence ID" value="NZ_CP126980.1"/>
</dbReference>
<dbReference type="SUPFAM" id="SSF48452">
    <property type="entry name" value="TPR-like"/>
    <property type="match status" value="3"/>
</dbReference>
<dbReference type="Proteomes" id="UP001240150">
    <property type="component" value="Chromosome"/>
</dbReference>
<dbReference type="SUPFAM" id="SSF52540">
    <property type="entry name" value="P-loop containing nucleoside triphosphate hydrolases"/>
    <property type="match status" value="1"/>
</dbReference>
<evidence type="ECO:0000259" key="2">
    <source>
        <dbReference type="Pfam" id="PF12770"/>
    </source>
</evidence>
<dbReference type="InterPro" id="IPR000157">
    <property type="entry name" value="TIR_dom"/>
</dbReference>
<feature type="domain" description="CHAT" evidence="2">
    <location>
        <begin position="236"/>
        <end position="458"/>
    </location>
</feature>
<dbReference type="InterPro" id="IPR011990">
    <property type="entry name" value="TPR-like_helical_dom_sf"/>
</dbReference>
<dbReference type="SMART" id="SM00028">
    <property type="entry name" value="TPR"/>
    <property type="match status" value="7"/>
</dbReference>
<feature type="domain" description="TIR" evidence="3">
    <location>
        <begin position="7"/>
        <end position="123"/>
    </location>
</feature>
<reference evidence="4 5" key="1">
    <citation type="submission" date="2023-06" db="EMBL/GenBank/DDBJ databases">
        <authorList>
            <person name="Yushchuk O."/>
            <person name="Binda E."/>
            <person name="Ruckert-Reed C."/>
            <person name="Fedorenko V."/>
            <person name="Kalinowski J."/>
            <person name="Marinelli F."/>
        </authorList>
    </citation>
    <scope>NUCLEOTIDE SEQUENCE [LARGE SCALE GENOMIC DNA]</scope>
    <source>
        <strain evidence="4 5">NRRL 3884</strain>
    </source>
</reference>
<name>A0ABY8W6Y3_9ACTN</name>
<feature type="region of interest" description="Disordered" evidence="1">
    <location>
        <begin position="1758"/>
        <end position="1777"/>
    </location>
</feature>
<accession>A0ABY8W6Y3</accession>
<dbReference type="InterPro" id="IPR019734">
    <property type="entry name" value="TPR_rpt"/>
</dbReference>
<keyword evidence="5" id="KW-1185">Reference proteome</keyword>
<protein>
    <submittedName>
        <fullName evidence="4">Tetratricopeptide repeat protein</fullName>
    </submittedName>
</protein>
<dbReference type="EMBL" id="CP126980">
    <property type="protein sequence ID" value="WIM93428.1"/>
    <property type="molecule type" value="Genomic_DNA"/>
</dbReference>
<dbReference type="InterPro" id="IPR024983">
    <property type="entry name" value="CHAT_dom"/>
</dbReference>
<dbReference type="PANTHER" id="PTHR10098:SF108">
    <property type="entry name" value="TETRATRICOPEPTIDE REPEAT PROTEIN 28"/>
    <property type="match status" value="1"/>
</dbReference>
<dbReference type="InterPro" id="IPR035897">
    <property type="entry name" value="Toll_tir_struct_dom_sf"/>
</dbReference>
<dbReference type="SUPFAM" id="SSF52200">
    <property type="entry name" value="Toll/Interleukin receptor TIR domain"/>
    <property type="match status" value="1"/>
</dbReference>
<evidence type="ECO:0000313" key="4">
    <source>
        <dbReference type="EMBL" id="WIM93428.1"/>
    </source>
</evidence>